<dbReference type="VEuPathDB" id="CryptoDB:Cvel_25094"/>
<dbReference type="InterPro" id="IPR005097">
    <property type="entry name" value="Sacchrp_dh_NADP-bd"/>
</dbReference>
<accession>A0A0G4H8G7</accession>
<dbReference type="InterPro" id="IPR043009">
    <property type="entry name" value="LOR/SDH_bifunc_enz_cons_dom_sf"/>
</dbReference>
<dbReference type="SUPFAM" id="SSF52283">
    <property type="entry name" value="Formate/glycerate dehydrogenase catalytic domain-like"/>
    <property type="match status" value="1"/>
</dbReference>
<dbReference type="FunFam" id="3.30.360.10:FF:000008">
    <property type="entry name" value="Alpha-aminoadipic semialdehyde synthase, mitochondrial"/>
    <property type="match status" value="1"/>
</dbReference>
<evidence type="ECO:0000313" key="6">
    <source>
        <dbReference type="EMBL" id="CEM40058.1"/>
    </source>
</evidence>
<feature type="region of interest" description="Disordered" evidence="4">
    <location>
        <begin position="245"/>
        <end position="265"/>
    </location>
</feature>
<dbReference type="PANTHER" id="PTHR11133:SF22">
    <property type="entry name" value="ALPHA-AMINOADIPIC SEMIALDEHYDE SYNTHASE, MITOCHONDRIAL"/>
    <property type="match status" value="1"/>
</dbReference>
<dbReference type="Pfam" id="PF05222">
    <property type="entry name" value="AlaDh_PNT_N"/>
    <property type="match status" value="1"/>
</dbReference>
<evidence type="ECO:0000256" key="2">
    <source>
        <dbReference type="ARBA" id="ARBA00023002"/>
    </source>
</evidence>
<name>A0A0G4H8G7_9ALVE</name>
<proteinExistence type="predicted"/>
<dbReference type="EMBL" id="CDMZ01001980">
    <property type="protein sequence ID" value="CEM40058.1"/>
    <property type="molecule type" value="Genomic_DNA"/>
</dbReference>
<dbReference type="Pfam" id="PF04455">
    <property type="entry name" value="Saccharop_dh_N"/>
    <property type="match status" value="1"/>
</dbReference>
<gene>
    <name evidence="6" type="ORF">Cvel_25094</name>
</gene>
<dbReference type="SUPFAM" id="SSF51735">
    <property type="entry name" value="NAD(P)-binding Rossmann-fold domains"/>
    <property type="match status" value="1"/>
</dbReference>
<dbReference type="Gene3D" id="3.30.70.2690">
    <property type="entry name" value="LOR/SDH bifunctional enzyme, conserved domain"/>
    <property type="match status" value="1"/>
</dbReference>
<dbReference type="Pfam" id="PF03435">
    <property type="entry name" value="Sacchrp_dh_NADP"/>
    <property type="match status" value="1"/>
</dbReference>
<feature type="compositionally biased region" description="Low complexity" evidence="4">
    <location>
        <begin position="536"/>
        <end position="556"/>
    </location>
</feature>
<dbReference type="Gene3D" id="3.30.360.10">
    <property type="entry name" value="Dihydrodipicolinate Reductase, domain 2"/>
    <property type="match status" value="1"/>
</dbReference>
<feature type="compositionally biased region" description="Basic and acidic residues" evidence="4">
    <location>
        <begin position="748"/>
        <end position="759"/>
    </location>
</feature>
<protein>
    <recommendedName>
        <fullName evidence="5">Alanine dehydrogenase/pyridine nucleotide transhydrogenase N-terminal domain-containing protein</fullName>
    </recommendedName>
</protein>
<keyword evidence="2" id="KW-0560">Oxidoreductase</keyword>
<dbReference type="InterPro" id="IPR007545">
    <property type="entry name" value="LOR/SDH_bifunc_enz_cons_dom"/>
</dbReference>
<feature type="region of interest" description="Disordered" evidence="4">
    <location>
        <begin position="497"/>
        <end position="577"/>
    </location>
</feature>
<dbReference type="PANTHER" id="PTHR11133">
    <property type="entry name" value="SACCHAROPINE DEHYDROGENASE"/>
    <property type="match status" value="1"/>
</dbReference>
<evidence type="ECO:0000256" key="1">
    <source>
        <dbReference type="ARBA" id="ARBA00022857"/>
    </source>
</evidence>
<dbReference type="InterPro" id="IPR007886">
    <property type="entry name" value="AlaDH/PNT_N"/>
</dbReference>
<feature type="compositionally biased region" description="Gly residues" evidence="4">
    <location>
        <begin position="671"/>
        <end position="684"/>
    </location>
</feature>
<dbReference type="InterPro" id="IPR051168">
    <property type="entry name" value="AASS"/>
</dbReference>
<dbReference type="InterPro" id="IPR032095">
    <property type="entry name" value="Sacchrp_dh-like_C"/>
</dbReference>
<organism evidence="6">
    <name type="scientific">Chromera velia CCMP2878</name>
    <dbReference type="NCBI Taxonomy" id="1169474"/>
    <lineage>
        <taxon>Eukaryota</taxon>
        <taxon>Sar</taxon>
        <taxon>Alveolata</taxon>
        <taxon>Colpodellida</taxon>
        <taxon>Chromeraceae</taxon>
        <taxon>Chromera</taxon>
    </lineage>
</organism>
<evidence type="ECO:0000259" key="5">
    <source>
        <dbReference type="SMART" id="SM01003"/>
    </source>
</evidence>
<dbReference type="SMART" id="SM01003">
    <property type="entry name" value="AlaDh_PNT_N"/>
    <property type="match status" value="1"/>
</dbReference>
<dbReference type="GO" id="GO:0005737">
    <property type="term" value="C:cytoplasm"/>
    <property type="evidence" value="ECO:0007669"/>
    <property type="project" value="TreeGrafter"/>
</dbReference>
<dbReference type="InterPro" id="IPR036291">
    <property type="entry name" value="NAD(P)-bd_dom_sf"/>
</dbReference>
<sequence length="1393" mass="148709">MSETKISTSSVPVLGVRRDDITVWERRVPLTPQQVASLVNQGFRVLVQPSLKRCFPDAAFEEAGAEVREDLSEAALIVGVKRVPPRLLLPDRTYLFFSHTIKGQPENMDLLDEVLKRRVNLVDYECITEGGLRSGKRLVAFGEFAGMAGMVDFLWGLGQRLLVQGCSTPFLLIAPSYTYGSVEEAKRAVKRAGDEIALRGLPAELCPLVFAFTGTGRVTKGAKEIFDLLPNKMVAVSALPSLCAPRDSAPQSPTKTGGSAVGGDGGASPPSAAAVLSHCLIGCVLSVTDYTVKKDAETDAVEKEEYYAHPQRFRCVFGEKVLPYASAIIHGMYWDMRFPKVILQDEVADLQKRGALRLFGVCDISCDMGGSNDLLTEFASIDEPFRVVNAITGEVKKGVRGEGVMMHAVDQLPTEFAKDASHHFGSQLLPLIPQLLQRAHQFLPSTEPEKKEEESFHEGLCPELGAAVIAEGGSLAPLWTCIDQFRAFQEREAEAEAHEWERRERHGEGGGEKEKAGGKKDRRPPPMKALSVSSVNAANGDHAANANGTHNGQPSRPHTPSPSPRPSSSMPTSPGLTGAEVVLDLRGHLFDSSFINECLDALERKGTAFRALEWRLGQGRDQPTALVIAVAAKDAEALREVVRELAQIASRCGVAVEVAGEKGALAAWTGTGTGTGTSKGVGGEGESEVASGGGGSDTRLLPTSPQAGVSVSLPVHTRHLSRERTPQKFSQRPEERSGGQWKWRKQKKDKERRDEKETRVPSLESLPVSIAGHLPVSVSTSVPAPRSLPLFSDSNADYRVLVLGAGFVVGPLLQLLLGGGSGAGVGGAVSVCAVVCSVELEEAQRLAASYSNASPCMLDVSSDSAEERERLEGLVEGADVVVSLVPAPLHPRIARACLRQRRHLVTASYVSEEMEKMDEEAKSLGLTFLNEVGLDPGIDHMSAIEILQRERQRGGRVVAFRSVCGGLPAPEDANNPLGYKFSWSPMGVLRASGADAKWEENGKIVEVPGGDLLAAARPFRLNAAMTLEELPNRDSTKYAELYGIEEDSPQTVFRGTLRYPGWSLLMWACREIGLFGGGGNAETLGALGSRLRSGGVGALPQSWGEVFACLLGGGLKENGNGNANEKGGEMTVDLEADALAWAEEAVGVRGKAVARIEKLRGTVGAEKTSAPASEARDIVSGWLWLGLLSDQVCVDWSDVVGAGGEGKGKESDAELGGRALTSAFCKLLMERLRYGDGEVDVALMCHKVEVERSDGSLVEILSSLCVRGDAKLNHGGHTLGAHGGSLSLSTPGLPPHGHHQSAAVGGHPHGSGTPAYSAMSKTVGLTVGACVELLLQRRLTRKGVLRPLTLDIAGPVLRRLDGFGISFREEERVLLFSKLLHLREGAGGRGTGE</sequence>
<dbReference type="Gene3D" id="3.40.50.720">
    <property type="entry name" value="NAD(P)-binding Rossmann-like Domain"/>
    <property type="match status" value="4"/>
</dbReference>
<keyword evidence="3" id="KW-0520">NAD</keyword>
<dbReference type="SUPFAM" id="SSF55347">
    <property type="entry name" value="Glyceraldehyde-3-phosphate dehydrogenase-like, C-terminal domain"/>
    <property type="match status" value="1"/>
</dbReference>
<reference evidence="6" key="1">
    <citation type="submission" date="2014-11" db="EMBL/GenBank/DDBJ databases">
        <authorList>
            <person name="Otto D Thomas"/>
            <person name="Naeem Raeece"/>
        </authorList>
    </citation>
    <scope>NUCLEOTIDE SEQUENCE</scope>
</reference>
<dbReference type="GO" id="GO:0019878">
    <property type="term" value="P:lysine biosynthetic process via aminoadipic acid"/>
    <property type="evidence" value="ECO:0007669"/>
    <property type="project" value="TreeGrafter"/>
</dbReference>
<feature type="region of interest" description="Disordered" evidence="4">
    <location>
        <begin position="1283"/>
        <end position="1316"/>
    </location>
</feature>
<dbReference type="GO" id="GO:0004753">
    <property type="term" value="F:saccharopine dehydrogenase activity"/>
    <property type="evidence" value="ECO:0007669"/>
    <property type="project" value="TreeGrafter"/>
</dbReference>
<evidence type="ECO:0000256" key="3">
    <source>
        <dbReference type="ARBA" id="ARBA00023027"/>
    </source>
</evidence>
<evidence type="ECO:0000256" key="4">
    <source>
        <dbReference type="SAM" id="MobiDB-lite"/>
    </source>
</evidence>
<feature type="compositionally biased region" description="Basic and acidic residues" evidence="4">
    <location>
        <begin position="720"/>
        <end position="737"/>
    </location>
</feature>
<dbReference type="FunFam" id="3.40.50.720:FF:000087">
    <property type="entry name" value="alpha-aminoadipic semialdehyde synthase, mitochondrial"/>
    <property type="match status" value="1"/>
</dbReference>
<feature type="domain" description="Alanine dehydrogenase/pyridine nucleotide transhydrogenase N-terminal" evidence="5">
    <location>
        <begin position="15"/>
        <end position="148"/>
    </location>
</feature>
<dbReference type="Pfam" id="PF16653">
    <property type="entry name" value="Sacchrp_dh_C"/>
    <property type="match status" value="1"/>
</dbReference>
<feature type="compositionally biased region" description="Basic and acidic residues" evidence="4">
    <location>
        <begin position="497"/>
        <end position="519"/>
    </location>
</feature>
<keyword evidence="1" id="KW-0521">NADP</keyword>
<feature type="region of interest" description="Disordered" evidence="4">
    <location>
        <begin position="669"/>
        <end position="760"/>
    </location>
</feature>
<dbReference type="CDD" id="cd12189">
    <property type="entry name" value="LKR_SDH_like"/>
    <property type="match status" value="1"/>
</dbReference>